<gene>
    <name evidence="2" type="ORF">BpHYR1_047826</name>
</gene>
<comment type="caution">
    <text evidence="2">The sequence shown here is derived from an EMBL/GenBank/DDBJ whole genome shotgun (WGS) entry which is preliminary data.</text>
</comment>
<organism evidence="2 3">
    <name type="scientific">Brachionus plicatilis</name>
    <name type="common">Marine rotifer</name>
    <name type="synonym">Brachionus muelleri</name>
    <dbReference type="NCBI Taxonomy" id="10195"/>
    <lineage>
        <taxon>Eukaryota</taxon>
        <taxon>Metazoa</taxon>
        <taxon>Spiralia</taxon>
        <taxon>Gnathifera</taxon>
        <taxon>Rotifera</taxon>
        <taxon>Eurotatoria</taxon>
        <taxon>Monogononta</taxon>
        <taxon>Pseudotrocha</taxon>
        <taxon>Ploima</taxon>
        <taxon>Brachionidae</taxon>
        <taxon>Brachionus</taxon>
    </lineage>
</organism>
<accession>A0A3M7PKN1</accession>
<evidence type="ECO:0000313" key="2">
    <source>
        <dbReference type="EMBL" id="RMZ99260.1"/>
    </source>
</evidence>
<feature type="non-terminal residue" evidence="2">
    <location>
        <position position="1"/>
    </location>
</feature>
<reference evidence="2 3" key="1">
    <citation type="journal article" date="2018" name="Sci. Rep.">
        <title>Genomic signatures of local adaptation to the degree of environmental predictability in rotifers.</title>
        <authorList>
            <person name="Franch-Gras L."/>
            <person name="Hahn C."/>
            <person name="Garcia-Roger E.M."/>
            <person name="Carmona M.J."/>
            <person name="Serra M."/>
            <person name="Gomez A."/>
        </authorList>
    </citation>
    <scope>NUCLEOTIDE SEQUENCE [LARGE SCALE GENOMIC DNA]</scope>
    <source>
        <strain evidence="2">HYR1</strain>
    </source>
</reference>
<feature type="compositionally biased region" description="Basic and acidic residues" evidence="1">
    <location>
        <begin position="339"/>
        <end position="362"/>
    </location>
</feature>
<protein>
    <submittedName>
        <fullName evidence="2">Uncharacterized protein</fullName>
    </submittedName>
</protein>
<feature type="compositionally biased region" description="Acidic residues" evidence="1">
    <location>
        <begin position="365"/>
        <end position="377"/>
    </location>
</feature>
<proteinExistence type="predicted"/>
<keyword evidence="3" id="KW-1185">Reference proteome</keyword>
<dbReference type="EMBL" id="REGN01010322">
    <property type="protein sequence ID" value="RMZ99260.1"/>
    <property type="molecule type" value="Genomic_DNA"/>
</dbReference>
<dbReference type="Proteomes" id="UP000276133">
    <property type="component" value="Unassembled WGS sequence"/>
</dbReference>
<feature type="region of interest" description="Disordered" evidence="1">
    <location>
        <begin position="339"/>
        <end position="419"/>
    </location>
</feature>
<sequence length="419" mass="49880">NREINNMSTISEKSIIETITQNNITTKLLNIFGWNKQPQNYNEQFRFQYQQLQNQFNNQYQLMHNQYQSLLQQQVHNQQMKTQKTTNQDLTQHLINPHRNINNQNQYTNTNTVQPQTSQTQNTHNRVNLNSNRINNNNIKANLIKEIRKFKGDICIRNAYINDKNELIIITGKEEDQLKINEEWPTNAFENGITLCQNEQHTTKKRVYYSVIRGVRRNLEEEEIKDELENEYGIKNIVRIMDKDKQRTTLLKVSTEDETDHIYLLKNGIYFNNRPFTVEEYRYKPIVCYKCSTPGHMEYIETGKVKKCLTEIINYVGEYSKEIKDIIETNIGKFMTKELEKRNEKRNEKEKQQRVENEKDSDNSSNDELDEQVDENEPLTQALENQNVIYQTNQYVQQENENHSHPKITNSTPNKEKTQ</sequence>
<evidence type="ECO:0000256" key="1">
    <source>
        <dbReference type="SAM" id="MobiDB-lite"/>
    </source>
</evidence>
<name>A0A3M7PKN1_BRAPC</name>
<evidence type="ECO:0000313" key="3">
    <source>
        <dbReference type="Proteomes" id="UP000276133"/>
    </source>
</evidence>
<dbReference type="AlphaFoldDB" id="A0A3M7PKN1"/>
<feature type="compositionally biased region" description="Polar residues" evidence="1">
    <location>
        <begin position="378"/>
        <end position="399"/>
    </location>
</feature>